<dbReference type="Gramene" id="KGN49725">
    <property type="protein sequence ID" value="KGN49725"/>
    <property type="gene ID" value="Csa_5G090860"/>
</dbReference>
<gene>
    <name evidence="1" type="ORF">Csa_5G090860</name>
</gene>
<evidence type="ECO:0000313" key="1">
    <source>
        <dbReference type="EMBL" id="KGN49725.1"/>
    </source>
</evidence>
<keyword evidence="2" id="KW-1185">Reference proteome</keyword>
<reference evidence="1 2" key="2">
    <citation type="journal article" date="2009" name="PLoS ONE">
        <title>An integrated genetic and cytogenetic map of the cucumber genome.</title>
        <authorList>
            <person name="Ren Y."/>
            <person name="Zhang Z."/>
            <person name="Liu J."/>
            <person name="Staub J.E."/>
            <person name="Han Y."/>
            <person name="Cheng Z."/>
            <person name="Li X."/>
            <person name="Lu J."/>
            <person name="Miao H."/>
            <person name="Kang H."/>
            <person name="Xie B."/>
            <person name="Gu X."/>
            <person name="Wang X."/>
            <person name="Du Y."/>
            <person name="Jin W."/>
            <person name="Huang S."/>
        </authorList>
    </citation>
    <scope>NUCLEOTIDE SEQUENCE [LARGE SCALE GENOMIC DNA]</scope>
    <source>
        <strain evidence="2">cv. 9930</strain>
    </source>
</reference>
<sequence>MSNLAELCLLYLDLKSKAELNVPYSKKDQPSTLPYLLEYSPWDQDQKRDQTSMNKREIGAKLKYFDPLNLLFEAAGGKKLHKLSVPLLVEAALGNSAGITSFQLYRIGKISEGRFLAVSRTPSSLRHARKRDHLPRKQELKASVYELASQAASRSMVEAAKNIIAPTTAYQFEVSWRGFSGDQALQARLLKKLQRQSQSQSAVLVMIGKKLTFFFSPTLIARESTETGLADTAGFHR</sequence>
<name>A0A0A0KJ13_CUCSA</name>
<dbReference type="PANTHER" id="PTHR47329">
    <property type="entry name" value="OS05G0129900 PROTEIN"/>
    <property type="match status" value="1"/>
</dbReference>
<dbReference type="STRING" id="3659.A0A0A0KJ13"/>
<evidence type="ECO:0000313" key="2">
    <source>
        <dbReference type="Proteomes" id="UP000029981"/>
    </source>
</evidence>
<dbReference type="PANTHER" id="PTHR47329:SF1">
    <property type="entry name" value="OS05G0129900 PROTEIN"/>
    <property type="match status" value="1"/>
</dbReference>
<dbReference type="AlphaFoldDB" id="A0A0A0KJ13"/>
<reference evidence="1 2" key="4">
    <citation type="journal article" date="2011" name="BMC Genomics">
        <title>RNA-Seq improves annotation of protein-coding genes in the cucumber genome.</title>
        <authorList>
            <person name="Li Z."/>
            <person name="Zhang Z."/>
            <person name="Yan P."/>
            <person name="Huang S."/>
            <person name="Fei Z."/>
            <person name="Lin K."/>
        </authorList>
    </citation>
    <scope>NUCLEOTIDE SEQUENCE [LARGE SCALE GENOMIC DNA]</scope>
    <source>
        <strain evidence="2">cv. 9930</strain>
    </source>
</reference>
<reference evidence="1 2" key="1">
    <citation type="journal article" date="2009" name="Nat. Genet.">
        <title>The genome of the cucumber, Cucumis sativus L.</title>
        <authorList>
            <person name="Huang S."/>
            <person name="Li R."/>
            <person name="Zhang Z."/>
            <person name="Li L."/>
            <person name="Gu X."/>
            <person name="Fan W."/>
            <person name="Lucas W.J."/>
            <person name="Wang X."/>
            <person name="Xie B."/>
            <person name="Ni P."/>
            <person name="Ren Y."/>
            <person name="Zhu H."/>
            <person name="Li J."/>
            <person name="Lin K."/>
            <person name="Jin W."/>
            <person name="Fei Z."/>
            <person name="Li G."/>
            <person name="Staub J."/>
            <person name="Kilian A."/>
            <person name="van der Vossen E.A."/>
            <person name="Wu Y."/>
            <person name="Guo J."/>
            <person name="He J."/>
            <person name="Jia Z."/>
            <person name="Ren Y."/>
            <person name="Tian G."/>
            <person name="Lu Y."/>
            <person name="Ruan J."/>
            <person name="Qian W."/>
            <person name="Wang M."/>
            <person name="Huang Q."/>
            <person name="Li B."/>
            <person name="Xuan Z."/>
            <person name="Cao J."/>
            <person name="Asan"/>
            <person name="Wu Z."/>
            <person name="Zhang J."/>
            <person name="Cai Q."/>
            <person name="Bai Y."/>
            <person name="Zhao B."/>
            <person name="Han Y."/>
            <person name="Li Y."/>
            <person name="Li X."/>
            <person name="Wang S."/>
            <person name="Shi Q."/>
            <person name="Liu S."/>
            <person name="Cho W.K."/>
            <person name="Kim J.Y."/>
            <person name="Xu Y."/>
            <person name="Heller-Uszynska K."/>
            <person name="Miao H."/>
            <person name="Cheng Z."/>
            <person name="Zhang S."/>
            <person name="Wu J."/>
            <person name="Yang Y."/>
            <person name="Kang H."/>
            <person name="Li M."/>
            <person name="Liang H."/>
            <person name="Ren X."/>
            <person name="Shi Z."/>
            <person name="Wen M."/>
            <person name="Jian M."/>
            <person name="Yang H."/>
            <person name="Zhang G."/>
            <person name="Yang Z."/>
            <person name="Chen R."/>
            <person name="Liu S."/>
            <person name="Li J."/>
            <person name="Ma L."/>
            <person name="Liu H."/>
            <person name="Zhou Y."/>
            <person name="Zhao J."/>
            <person name="Fang X."/>
            <person name="Li G."/>
            <person name="Fang L."/>
            <person name="Li Y."/>
            <person name="Liu D."/>
            <person name="Zheng H."/>
            <person name="Zhang Y."/>
            <person name="Qin N."/>
            <person name="Li Z."/>
            <person name="Yang G."/>
            <person name="Yang S."/>
            <person name="Bolund L."/>
            <person name="Kristiansen K."/>
            <person name="Zheng H."/>
            <person name="Li S."/>
            <person name="Zhang X."/>
            <person name="Yang H."/>
            <person name="Wang J."/>
            <person name="Sun R."/>
            <person name="Zhang B."/>
            <person name="Jiang S."/>
            <person name="Wang J."/>
            <person name="Du Y."/>
            <person name="Li S."/>
        </authorList>
    </citation>
    <scope>NUCLEOTIDE SEQUENCE [LARGE SCALE GENOMIC DNA]</scope>
    <source>
        <strain evidence="2">cv. 9930</strain>
    </source>
</reference>
<dbReference type="EMBL" id="CM002926">
    <property type="protein sequence ID" value="KGN49725.1"/>
    <property type="molecule type" value="Genomic_DNA"/>
</dbReference>
<protein>
    <submittedName>
        <fullName evidence="1">Uncharacterized protein</fullName>
    </submittedName>
</protein>
<dbReference type="Proteomes" id="UP000029981">
    <property type="component" value="Chromosome 5"/>
</dbReference>
<accession>A0A0A0KJ13</accession>
<organism evidence="1 2">
    <name type="scientific">Cucumis sativus</name>
    <name type="common">Cucumber</name>
    <dbReference type="NCBI Taxonomy" id="3659"/>
    <lineage>
        <taxon>Eukaryota</taxon>
        <taxon>Viridiplantae</taxon>
        <taxon>Streptophyta</taxon>
        <taxon>Embryophyta</taxon>
        <taxon>Tracheophyta</taxon>
        <taxon>Spermatophyta</taxon>
        <taxon>Magnoliopsida</taxon>
        <taxon>eudicotyledons</taxon>
        <taxon>Gunneridae</taxon>
        <taxon>Pentapetalae</taxon>
        <taxon>rosids</taxon>
        <taxon>fabids</taxon>
        <taxon>Cucurbitales</taxon>
        <taxon>Cucurbitaceae</taxon>
        <taxon>Benincaseae</taxon>
        <taxon>Cucumis</taxon>
    </lineage>
</organism>
<reference evidence="1 2" key="3">
    <citation type="journal article" date="2010" name="BMC Genomics">
        <title>Transcriptome sequencing and comparative analysis of cucumber flowers with different sex types.</title>
        <authorList>
            <person name="Guo S."/>
            <person name="Zheng Y."/>
            <person name="Joung J.G."/>
            <person name="Liu S."/>
            <person name="Zhang Z."/>
            <person name="Crasta O.R."/>
            <person name="Sobral B.W."/>
            <person name="Xu Y."/>
            <person name="Huang S."/>
            <person name="Fei Z."/>
        </authorList>
    </citation>
    <scope>NUCLEOTIDE SEQUENCE [LARGE SCALE GENOMIC DNA]</scope>
    <source>
        <strain evidence="2">cv. 9930</strain>
    </source>
</reference>
<proteinExistence type="predicted"/>